<dbReference type="EMBL" id="JABFAB010182013">
    <property type="protein sequence ID" value="MBA0669690.1"/>
    <property type="molecule type" value="Genomic_DNA"/>
</dbReference>
<protein>
    <submittedName>
        <fullName evidence="1">Uncharacterized protein</fullName>
    </submittedName>
</protein>
<name>A0A7J8W4A7_9ROSI</name>
<dbReference type="OrthoDB" id="993114at2759"/>
<evidence type="ECO:0000313" key="1">
    <source>
        <dbReference type="EMBL" id="MBA0669690.1"/>
    </source>
</evidence>
<gene>
    <name evidence="1" type="ORF">Goklo_029217</name>
</gene>
<evidence type="ECO:0000313" key="2">
    <source>
        <dbReference type="Proteomes" id="UP000593573"/>
    </source>
</evidence>
<organism evidence="1 2">
    <name type="scientific">Gossypium klotzschianum</name>
    <dbReference type="NCBI Taxonomy" id="34286"/>
    <lineage>
        <taxon>Eukaryota</taxon>
        <taxon>Viridiplantae</taxon>
        <taxon>Streptophyta</taxon>
        <taxon>Embryophyta</taxon>
        <taxon>Tracheophyta</taxon>
        <taxon>Spermatophyta</taxon>
        <taxon>Magnoliopsida</taxon>
        <taxon>eudicotyledons</taxon>
        <taxon>Gunneridae</taxon>
        <taxon>Pentapetalae</taxon>
        <taxon>rosids</taxon>
        <taxon>malvids</taxon>
        <taxon>Malvales</taxon>
        <taxon>Malvaceae</taxon>
        <taxon>Malvoideae</taxon>
        <taxon>Gossypium</taxon>
    </lineage>
</organism>
<dbReference type="AlphaFoldDB" id="A0A7J8W4A7"/>
<keyword evidence="2" id="KW-1185">Reference proteome</keyword>
<dbReference type="Proteomes" id="UP000593573">
    <property type="component" value="Unassembled WGS sequence"/>
</dbReference>
<proteinExistence type="predicted"/>
<sequence length="38" mass="4408">MENEFLDKVENNAGVRIWSKKMQLKKGDSMSEGYTTEL</sequence>
<reference evidence="1 2" key="1">
    <citation type="journal article" date="2019" name="Genome Biol. Evol.">
        <title>Insights into the evolution of the New World diploid cottons (Gossypium, subgenus Houzingenia) based on genome sequencing.</title>
        <authorList>
            <person name="Grover C.E."/>
            <person name="Arick M.A. 2nd"/>
            <person name="Thrash A."/>
            <person name="Conover J.L."/>
            <person name="Sanders W.S."/>
            <person name="Peterson D.G."/>
            <person name="Frelichowski J.E."/>
            <person name="Scheffler J.A."/>
            <person name="Scheffler B.E."/>
            <person name="Wendel J.F."/>
        </authorList>
    </citation>
    <scope>NUCLEOTIDE SEQUENCE [LARGE SCALE GENOMIC DNA]</scope>
    <source>
        <strain evidence="1">57</strain>
        <tissue evidence="1">Leaf</tissue>
    </source>
</reference>
<comment type="caution">
    <text evidence="1">The sequence shown here is derived from an EMBL/GenBank/DDBJ whole genome shotgun (WGS) entry which is preliminary data.</text>
</comment>
<accession>A0A7J8W4A7</accession>